<dbReference type="Proteomes" id="UP000241074">
    <property type="component" value="Chromosome"/>
</dbReference>
<reference evidence="2 3" key="2">
    <citation type="submission" date="2018-03" db="EMBL/GenBank/DDBJ databases">
        <authorList>
            <person name="Keele B.F."/>
        </authorList>
    </citation>
    <scope>NUCLEOTIDE SEQUENCE [LARGE SCALE GENOMIC DNA]</scope>
    <source>
        <strain evidence="2 3">D13</strain>
    </source>
</reference>
<dbReference type="KEGG" id="xba:C7S18_22515"/>
<evidence type="ECO:0000256" key="1">
    <source>
        <dbReference type="SAM" id="SignalP"/>
    </source>
</evidence>
<feature type="chain" id="PRO_5015107922" evidence="1">
    <location>
        <begin position="32"/>
        <end position="419"/>
    </location>
</feature>
<protein>
    <submittedName>
        <fullName evidence="2">Uncharacterized protein</fullName>
    </submittedName>
</protein>
<organism evidence="2 3">
    <name type="scientific">Ahniella affigens</name>
    <dbReference type="NCBI Taxonomy" id="2021234"/>
    <lineage>
        <taxon>Bacteria</taxon>
        <taxon>Pseudomonadati</taxon>
        <taxon>Pseudomonadota</taxon>
        <taxon>Gammaproteobacteria</taxon>
        <taxon>Lysobacterales</taxon>
        <taxon>Rhodanobacteraceae</taxon>
        <taxon>Ahniella</taxon>
    </lineage>
</organism>
<gene>
    <name evidence="2" type="ORF">C7S18_22515</name>
</gene>
<keyword evidence="3" id="KW-1185">Reference proteome</keyword>
<dbReference type="EMBL" id="CP027860">
    <property type="protein sequence ID" value="AVP99776.1"/>
    <property type="molecule type" value="Genomic_DNA"/>
</dbReference>
<feature type="signal peptide" evidence="1">
    <location>
        <begin position="1"/>
        <end position="31"/>
    </location>
</feature>
<sequence>MRTNLGSRPIAIALTGLLAFGLLFAGFTAQAATDESLNSDADEASLDTETDAEPTLLAKMIASALHESWAPKFEAYVRATEIGETNRRYPDKLDDGVRRAIDEHTVNVAMTIQYGPKGWQLAVQELLDEQLSPDEVHTLEEALDSEAGRKLLTVLVSNGSLEWTRSRLMQRARRLQPLIEFTELESLHGRTDIANVGHYFGRSQISLCERVVPFTVRSSKGASVTSTTCALGRPQSAGSGNLLRIGLAANQSYTVQLEHHDVDYPIGALPVAIYQGFAVSGEEVKLSLALADGDMPSAYITLGAAKEPASDLRLKPLSVCVQNVPALDVLNRAAALFDGTFHMGVADFKNERVNFCDDGLSIQTLSALFAGMRDTLLCIDQDNHFSALPVDALPIKGAECKTLASLAKETRPKRSKRPE</sequence>
<keyword evidence="1" id="KW-0732">Signal</keyword>
<evidence type="ECO:0000313" key="3">
    <source>
        <dbReference type="Proteomes" id="UP000241074"/>
    </source>
</evidence>
<evidence type="ECO:0000313" key="2">
    <source>
        <dbReference type="EMBL" id="AVP99776.1"/>
    </source>
</evidence>
<proteinExistence type="predicted"/>
<name>A0A2P1PY59_9GAMM</name>
<accession>A0A2P1PY59</accession>
<reference evidence="2 3" key="1">
    <citation type="submission" date="2018-03" db="EMBL/GenBank/DDBJ databases">
        <title>Ahniella affigens gen. nov., sp. nov., a gammaproteobacterium isolated from sandy soil near a stream.</title>
        <authorList>
            <person name="Ko Y."/>
            <person name="Kim J.-H."/>
        </authorList>
    </citation>
    <scope>NUCLEOTIDE SEQUENCE [LARGE SCALE GENOMIC DNA]</scope>
    <source>
        <strain evidence="2 3">D13</strain>
    </source>
</reference>
<dbReference type="AlphaFoldDB" id="A0A2P1PY59"/>
<dbReference type="RefSeq" id="WP_106893695.1">
    <property type="nucleotide sequence ID" value="NZ_CP027860.1"/>
</dbReference>